<dbReference type="RefSeq" id="WP_134213872.1">
    <property type="nucleotide sequence ID" value="NZ_QFFZ01000020.1"/>
</dbReference>
<gene>
    <name evidence="1" type="ORF">Pmgp_02032</name>
</gene>
<organism evidence="1 2">
    <name type="scientific">Pelotomaculum propionicicum</name>
    <dbReference type="NCBI Taxonomy" id="258475"/>
    <lineage>
        <taxon>Bacteria</taxon>
        <taxon>Bacillati</taxon>
        <taxon>Bacillota</taxon>
        <taxon>Clostridia</taxon>
        <taxon>Eubacteriales</taxon>
        <taxon>Desulfotomaculaceae</taxon>
        <taxon>Pelotomaculum</taxon>
    </lineage>
</organism>
<dbReference type="AlphaFoldDB" id="A0A4Y7RPF7"/>
<evidence type="ECO:0000313" key="1">
    <source>
        <dbReference type="EMBL" id="TEB10865.1"/>
    </source>
</evidence>
<keyword evidence="2" id="KW-1185">Reference proteome</keyword>
<protein>
    <submittedName>
        <fullName evidence="1">Uncharacterized protein</fullName>
    </submittedName>
</protein>
<sequence length="63" mass="7212">MQKPGTQEHKKVVDNIILMPLQKSLQRRIKKAHSGTTWRERFGPDAQEAVRGFAQYLTEDGSC</sequence>
<name>A0A4Y7RPF7_9FIRM</name>
<dbReference type="EMBL" id="QFFZ01000020">
    <property type="protein sequence ID" value="TEB10865.1"/>
    <property type="molecule type" value="Genomic_DNA"/>
</dbReference>
<dbReference type="Proteomes" id="UP000297597">
    <property type="component" value="Unassembled WGS sequence"/>
</dbReference>
<proteinExistence type="predicted"/>
<evidence type="ECO:0000313" key="2">
    <source>
        <dbReference type="Proteomes" id="UP000297597"/>
    </source>
</evidence>
<comment type="caution">
    <text evidence="1">The sequence shown here is derived from an EMBL/GenBank/DDBJ whole genome shotgun (WGS) entry which is preliminary data.</text>
</comment>
<accession>A0A4Y7RPF7</accession>
<reference evidence="1 2" key="1">
    <citation type="journal article" date="2018" name="Environ. Microbiol.">
        <title>Novel energy conservation strategies and behaviour of Pelotomaculum schinkii driving syntrophic propionate catabolism.</title>
        <authorList>
            <person name="Hidalgo-Ahumada C.A.P."/>
            <person name="Nobu M.K."/>
            <person name="Narihiro T."/>
            <person name="Tamaki H."/>
            <person name="Liu W.T."/>
            <person name="Kamagata Y."/>
            <person name="Stams A.J.M."/>
            <person name="Imachi H."/>
            <person name="Sousa D.Z."/>
        </authorList>
    </citation>
    <scope>NUCLEOTIDE SEQUENCE [LARGE SCALE GENOMIC DNA]</scope>
    <source>
        <strain evidence="1 2">MGP</strain>
    </source>
</reference>